<sequence>MSGNAMSPVYRSYAIKSGELLPLNSSTFSPTACLLATNRVIITECRYVRTFNNDEASLEGKRTGDASTSAEREETKQEQSEGAPKPDFKPDPATVRRLRIYVFVVASLSFVTSTGIDFQEFSQKVFEKNGEVQKILFVPSHTRAIAFLHPGAVVDGHKVKDNLLVINYPHNAQQFWADIRKEEAELGISLAQGVPINLYQGMTTFRMIELVVGVLILAFLGTQYGRLLRKRLLENKANKKQ</sequence>
<organism evidence="3 4">
    <name type="scientific">Caenorhabditis auriculariae</name>
    <dbReference type="NCBI Taxonomy" id="2777116"/>
    <lineage>
        <taxon>Eukaryota</taxon>
        <taxon>Metazoa</taxon>
        <taxon>Ecdysozoa</taxon>
        <taxon>Nematoda</taxon>
        <taxon>Chromadorea</taxon>
        <taxon>Rhabditida</taxon>
        <taxon>Rhabditina</taxon>
        <taxon>Rhabditomorpha</taxon>
        <taxon>Rhabditoidea</taxon>
        <taxon>Rhabditidae</taxon>
        <taxon>Peloderinae</taxon>
        <taxon>Caenorhabditis</taxon>
    </lineage>
</organism>
<evidence type="ECO:0000313" key="3">
    <source>
        <dbReference type="EMBL" id="CAD6192488.1"/>
    </source>
</evidence>
<keyword evidence="4" id="KW-1185">Reference proteome</keyword>
<dbReference type="EMBL" id="CAJGYM010000028">
    <property type="protein sequence ID" value="CAD6192488.1"/>
    <property type="molecule type" value="Genomic_DNA"/>
</dbReference>
<keyword evidence="2" id="KW-1133">Transmembrane helix</keyword>
<reference evidence="3" key="1">
    <citation type="submission" date="2020-10" db="EMBL/GenBank/DDBJ databases">
        <authorList>
            <person name="Kikuchi T."/>
        </authorList>
    </citation>
    <scope>NUCLEOTIDE SEQUENCE</scope>
    <source>
        <strain evidence="3">NKZ352</strain>
    </source>
</reference>
<feature type="transmembrane region" description="Helical" evidence="2">
    <location>
        <begin position="204"/>
        <end position="222"/>
    </location>
</feature>
<dbReference type="OrthoDB" id="5867382at2759"/>
<evidence type="ECO:0000313" key="4">
    <source>
        <dbReference type="Proteomes" id="UP000835052"/>
    </source>
</evidence>
<feature type="compositionally biased region" description="Basic and acidic residues" evidence="1">
    <location>
        <begin position="58"/>
        <end position="90"/>
    </location>
</feature>
<keyword evidence="2" id="KW-0472">Membrane</keyword>
<accession>A0A8S1HDX6</accession>
<feature type="region of interest" description="Disordered" evidence="1">
    <location>
        <begin position="58"/>
        <end position="91"/>
    </location>
</feature>
<comment type="caution">
    <text evidence="3">The sequence shown here is derived from an EMBL/GenBank/DDBJ whole genome shotgun (WGS) entry which is preliminary data.</text>
</comment>
<gene>
    <name evidence="3" type="ORF">CAUJ_LOCUS8407</name>
</gene>
<keyword evidence="2" id="KW-0812">Transmembrane</keyword>
<evidence type="ECO:0000256" key="2">
    <source>
        <dbReference type="SAM" id="Phobius"/>
    </source>
</evidence>
<dbReference type="Proteomes" id="UP000835052">
    <property type="component" value="Unassembled WGS sequence"/>
</dbReference>
<name>A0A8S1HDX6_9PELO</name>
<proteinExistence type="predicted"/>
<evidence type="ECO:0000256" key="1">
    <source>
        <dbReference type="SAM" id="MobiDB-lite"/>
    </source>
</evidence>
<dbReference type="AlphaFoldDB" id="A0A8S1HDX6"/>
<dbReference type="Gene3D" id="3.40.1690.20">
    <property type="match status" value="1"/>
</dbReference>
<protein>
    <submittedName>
        <fullName evidence="3">Uncharacterized protein</fullName>
    </submittedName>
</protein>